<evidence type="ECO:0000256" key="1">
    <source>
        <dbReference type="SAM" id="Coils"/>
    </source>
</evidence>
<feature type="coiled-coil region" evidence="1">
    <location>
        <begin position="36"/>
        <end position="63"/>
    </location>
</feature>
<dbReference type="OrthoDB" id="9768989at2"/>
<evidence type="ECO:0000313" key="3">
    <source>
        <dbReference type="EMBL" id="ACV79005.1"/>
    </source>
</evidence>
<evidence type="ECO:0000313" key="4">
    <source>
        <dbReference type="Proteomes" id="UP000002218"/>
    </source>
</evidence>
<dbReference type="InterPro" id="IPR000209">
    <property type="entry name" value="Peptidase_S8/S53_dom"/>
</dbReference>
<protein>
    <recommendedName>
        <fullName evidence="2">Peptidase S8/S53 domain-containing protein</fullName>
    </recommendedName>
</protein>
<dbReference type="STRING" id="479431.Namu_2658"/>
<feature type="domain" description="Peptidase S8/S53" evidence="2">
    <location>
        <begin position="415"/>
        <end position="647"/>
    </location>
</feature>
<reference evidence="4" key="1">
    <citation type="submission" date="2009-09" db="EMBL/GenBank/DDBJ databases">
        <title>The complete genome of Nakamurella multipartita DSM 44233.</title>
        <authorList>
            <consortium name="US DOE Joint Genome Institute (JGI-PGF)"/>
            <person name="Lucas S."/>
            <person name="Copeland A."/>
            <person name="Lapidus A."/>
            <person name="Glavina del Rio T."/>
            <person name="Dalin E."/>
            <person name="Tice H."/>
            <person name="Bruce D."/>
            <person name="Goodwin L."/>
            <person name="Pitluck S."/>
            <person name="Kyrpides N."/>
            <person name="Mavromatis K."/>
            <person name="Ivanova N."/>
            <person name="Ovchinnikova G."/>
            <person name="Sims D."/>
            <person name="Meincke L."/>
            <person name="Brettin T."/>
            <person name="Detter J.C."/>
            <person name="Han C."/>
            <person name="Larimer F."/>
            <person name="Land M."/>
            <person name="Hauser L."/>
            <person name="Markowitz V."/>
            <person name="Cheng J.-F."/>
            <person name="Hugenholtz P."/>
            <person name="Woyke T."/>
            <person name="Wu D."/>
            <person name="Klenk H.-P."/>
            <person name="Eisen J.A."/>
        </authorList>
    </citation>
    <scope>NUCLEOTIDE SEQUENCE [LARGE SCALE GENOMIC DNA]</scope>
    <source>
        <strain evidence="4">ATCC 700099 / DSM 44233 / CIP 104796 / JCM 9543 / NBRC 105858 / Y-104</strain>
    </source>
</reference>
<dbReference type="InterPro" id="IPR034074">
    <property type="entry name" value="Y4bN_pept_dom"/>
</dbReference>
<evidence type="ECO:0000259" key="2">
    <source>
        <dbReference type="Pfam" id="PF00082"/>
    </source>
</evidence>
<keyword evidence="4" id="KW-1185">Reference proteome</keyword>
<dbReference type="InterPro" id="IPR036852">
    <property type="entry name" value="Peptidase_S8/S53_dom_sf"/>
</dbReference>
<dbReference type="InParanoid" id="C8X8F0"/>
<dbReference type="eggNOG" id="COG1404">
    <property type="taxonomic scope" value="Bacteria"/>
</dbReference>
<dbReference type="RefSeq" id="WP_015747884.1">
    <property type="nucleotide sequence ID" value="NC_013235.1"/>
</dbReference>
<reference evidence="3 4" key="2">
    <citation type="journal article" date="2010" name="Stand. Genomic Sci.">
        <title>Complete genome sequence of Nakamurella multipartita type strain (Y-104).</title>
        <authorList>
            <person name="Tice H."/>
            <person name="Mayilraj S."/>
            <person name="Sims D."/>
            <person name="Lapidus A."/>
            <person name="Nolan M."/>
            <person name="Lucas S."/>
            <person name="Glavina Del Rio T."/>
            <person name="Copeland A."/>
            <person name="Cheng J.F."/>
            <person name="Meincke L."/>
            <person name="Bruce D."/>
            <person name="Goodwin L."/>
            <person name="Pitluck S."/>
            <person name="Ivanova N."/>
            <person name="Mavromatis K."/>
            <person name="Ovchinnikova G."/>
            <person name="Pati A."/>
            <person name="Chen A."/>
            <person name="Palaniappan K."/>
            <person name="Land M."/>
            <person name="Hauser L."/>
            <person name="Chang Y.J."/>
            <person name="Jeffries C.D."/>
            <person name="Detter J.C."/>
            <person name="Brettin T."/>
            <person name="Rohde M."/>
            <person name="Goker M."/>
            <person name="Bristow J."/>
            <person name="Eisen J.A."/>
            <person name="Markowitz V."/>
            <person name="Hugenholtz P."/>
            <person name="Kyrpides N.C."/>
            <person name="Klenk H.P."/>
            <person name="Chen F."/>
        </authorList>
    </citation>
    <scope>NUCLEOTIDE SEQUENCE [LARGE SCALE GENOMIC DNA]</scope>
    <source>
        <strain evidence="4">ATCC 700099 / DSM 44233 / CIP 104796 / JCM 9543 / NBRC 105858 / Y-104</strain>
    </source>
</reference>
<dbReference type="Gene3D" id="3.40.50.200">
    <property type="entry name" value="Peptidase S8/S53 domain"/>
    <property type="match status" value="1"/>
</dbReference>
<gene>
    <name evidence="3" type="ordered locus">Namu_2658</name>
</gene>
<organism evidence="3 4">
    <name type="scientific">Nakamurella multipartita (strain ATCC 700099 / DSM 44233 / CIP 104796 / JCM 9543 / NBRC 105858 / Y-104)</name>
    <name type="common">Microsphaera multipartita</name>
    <dbReference type="NCBI Taxonomy" id="479431"/>
    <lineage>
        <taxon>Bacteria</taxon>
        <taxon>Bacillati</taxon>
        <taxon>Actinomycetota</taxon>
        <taxon>Actinomycetes</taxon>
        <taxon>Nakamurellales</taxon>
        <taxon>Nakamurellaceae</taxon>
        <taxon>Nakamurella</taxon>
    </lineage>
</organism>
<dbReference type="GO" id="GO:0006508">
    <property type="term" value="P:proteolysis"/>
    <property type="evidence" value="ECO:0007669"/>
    <property type="project" value="InterPro"/>
</dbReference>
<dbReference type="Proteomes" id="UP000002218">
    <property type="component" value="Chromosome"/>
</dbReference>
<dbReference type="EMBL" id="CP001737">
    <property type="protein sequence ID" value="ACV79005.1"/>
    <property type="molecule type" value="Genomic_DNA"/>
</dbReference>
<keyword evidence="1" id="KW-0175">Coiled coil</keyword>
<name>C8X8F0_NAKMY</name>
<dbReference type="KEGG" id="nml:Namu_2658"/>
<dbReference type="Pfam" id="PF00082">
    <property type="entry name" value="Peptidase_S8"/>
    <property type="match status" value="1"/>
</dbReference>
<dbReference type="SUPFAM" id="SSF52743">
    <property type="entry name" value="Subtilisin-like"/>
    <property type="match status" value="1"/>
</dbReference>
<accession>C8X8F0</accession>
<dbReference type="HOGENOM" id="CLU_016200_0_0_11"/>
<dbReference type="CDD" id="cd04847">
    <property type="entry name" value="Peptidases_S8_Subtilisin_like_2"/>
    <property type="match status" value="1"/>
</dbReference>
<dbReference type="AlphaFoldDB" id="C8X8F0"/>
<proteinExistence type="predicted"/>
<sequence>MTAVGDVSPQRPIIVGTVSVPRDIRRPSGGGGRVKLINVEARVQRLEDQFDALEAALGEQIQLSESIQAADPQLVLVLEARDENIDLTGVADKLGIEIISQAESRVDPDDEFELVSKKARSPLVTSCLHAICVNQASLDDLLSLWRAWRRGENLPRGRTPLRDFFAHLKDVRLWGPQDRLKLIDWEAHFAGRDPEALVPIDIELWFRASADRRTAVQTEVTALLHRDGGSVTSSAIIEDIGYHGLKARLPNRLVERLARRDFGAVQTVQSANVMYLRATGQVALPTGDDNDYDVTVDASPPIDRPVLCLFDGVPASNHPVLAGRVTILDPDDLQSDYTVEERRHGTAMVSAAIWGDRGSGEPAATRPVLVRPILRPCDETIDRIEELPVEALAPDLMRRAFRDLFEEQVDGTPAAAPDVTIINLSVGDPATPFDTVLSSWARMIDWLSYHYGVLVIVSAGNYTSLDLAPNDSSQLASLTGDERRQATLAALARQQNLRRLIAPAESINGLTIGATHEDAAPDAELGYRVDPNDGLRSVSPISATGSGYRRSLKPDLAAPGGRACFASGGTTTNIIKFRPAGALGPGIRVAAPTAGRETHTIGTSVSAALVSRQAARLHDIVDTVTEGRPITRRQRAAAIKALLVHGVGGFDDLSTSVFPLERAIGNGILIRDFSAGCATNEAVLLFLGQIGPATEQELTIPLPDGLSVREAKRIDATLAWLSPVNWRHRQYRRAALSFVKPEGPVPDFGAASGISADASKAGAATVQHLRWDIEKAWASGQGSAITIRVKCYEQAGGLFGELIDYAAVASIWVSPTIGVDVYSQVFDQIRSLVRIRPTS</sequence>
<dbReference type="GO" id="GO:0004252">
    <property type="term" value="F:serine-type endopeptidase activity"/>
    <property type="evidence" value="ECO:0007669"/>
    <property type="project" value="InterPro"/>
</dbReference>